<evidence type="ECO:0000259" key="7">
    <source>
        <dbReference type="PROSITE" id="PS00623"/>
    </source>
</evidence>
<dbReference type="AlphaFoldDB" id="A0A164PPD9"/>
<dbReference type="InterPro" id="IPR000172">
    <property type="entry name" value="GMC_OxRdtase_N"/>
</dbReference>
<dbReference type="GO" id="GO:0050660">
    <property type="term" value="F:flavin adenine dinucleotide binding"/>
    <property type="evidence" value="ECO:0007669"/>
    <property type="project" value="InterPro"/>
</dbReference>
<evidence type="ECO:0000256" key="3">
    <source>
        <dbReference type="ARBA" id="ARBA00022630"/>
    </source>
</evidence>
<feature type="domain" description="Glucose-methanol-choline oxidoreductase N-terminal" evidence="7">
    <location>
        <begin position="86"/>
        <end position="109"/>
    </location>
</feature>
<keyword evidence="10" id="KW-1185">Reference proteome</keyword>
<proteinExistence type="inferred from homology"/>
<evidence type="ECO:0000313" key="10">
    <source>
        <dbReference type="Proteomes" id="UP000076512"/>
    </source>
</evidence>
<dbReference type="Proteomes" id="UP000076512">
    <property type="component" value="Unassembled WGS sequence"/>
</dbReference>
<accession>A0A164PPD9</accession>
<evidence type="ECO:0000256" key="6">
    <source>
        <dbReference type="RuleBase" id="RU003968"/>
    </source>
</evidence>
<dbReference type="Pfam" id="PF05199">
    <property type="entry name" value="GMC_oxred_C"/>
    <property type="match status" value="1"/>
</dbReference>
<dbReference type="EMBL" id="LWGR01000003">
    <property type="protein sequence ID" value="KZM75866.1"/>
    <property type="molecule type" value="Genomic_DNA"/>
</dbReference>
<comment type="cofactor">
    <cofactor evidence="1 5">
        <name>FAD</name>
        <dbReference type="ChEBI" id="CHEBI:57692"/>
    </cofactor>
</comment>
<keyword evidence="3 6" id="KW-0285">Flavoprotein</keyword>
<dbReference type="GO" id="GO:0016614">
    <property type="term" value="F:oxidoreductase activity, acting on CH-OH group of donors"/>
    <property type="evidence" value="ECO:0007669"/>
    <property type="project" value="InterPro"/>
</dbReference>
<feature type="binding site" evidence="5">
    <location>
        <position position="88"/>
    </location>
    <ligand>
        <name>FAD</name>
        <dbReference type="ChEBI" id="CHEBI:57692"/>
    </ligand>
</feature>
<keyword evidence="4 5" id="KW-0274">FAD</keyword>
<comment type="similarity">
    <text evidence="2 6">Belongs to the GMC oxidoreductase family.</text>
</comment>
<dbReference type="SUPFAM" id="SSF51905">
    <property type="entry name" value="FAD/NAD(P)-binding domain"/>
    <property type="match status" value="1"/>
</dbReference>
<dbReference type="OrthoDB" id="9785276at2"/>
<gene>
    <name evidence="9" type="ORF">AWN90_20160</name>
</gene>
<dbReference type="Gene3D" id="3.50.50.60">
    <property type="entry name" value="FAD/NAD(P)-binding domain"/>
    <property type="match status" value="1"/>
</dbReference>
<dbReference type="InterPro" id="IPR036188">
    <property type="entry name" value="FAD/NAD-bd_sf"/>
</dbReference>
<organism evidence="9 10">
    <name type="scientific">Nocardia terpenica</name>
    <dbReference type="NCBI Taxonomy" id="455432"/>
    <lineage>
        <taxon>Bacteria</taxon>
        <taxon>Bacillati</taxon>
        <taxon>Actinomycetota</taxon>
        <taxon>Actinomycetes</taxon>
        <taxon>Mycobacteriales</taxon>
        <taxon>Nocardiaceae</taxon>
        <taxon>Nocardia</taxon>
    </lineage>
</organism>
<sequence length="546" mass="59057">MAVPQPDKHYSHIIVGAGSAGCVLAGRLSEDPNASVLLVEAGPSDRHPQIQVPAAFTRTWHTRFDWAYHTVPQHLCADREMYWPRGRVLGGSSSINAMVYIRGSADDFDGWARDGNAGWSYRDVLPYFRRSEDNSRGADEWHGVGGPLGVCDPRSPHPWSEAFVAAGAAAGLGRNPDFNGATQRGFGVYQVTQRDGARCSTARAYLAPARGRGNLDVLTDALVTRLLFDGTRCVGIEFVRQRRGVADRSVTYSCYGDEVIVSGGTVNSPQLLMLSGIGPADHLRELGIAVRQDLPVGIGLQDHPMVQVGFRSRSGGSLLGAESPRQALNYFLRRRGPWTSNVSEAAGFVRTDETDAPPDIQFNFQPALIAGHEQPTEHGLSIGVVLIDVASTGRIRLRSTDPAEPPLIDPNYYAEPSDLRSAVRGVRIARRVAQCVPLAGILAREDWVGADARTDDEIGRAVARSAETLFHPTSTCRMGVGADAVVDPELRVRGIEGLRVVDASVMPRVPRGNTNAPTIMIAERAVDLIRASGGHRHRQHQVSPAD</sequence>
<reference evidence="9 10" key="1">
    <citation type="submission" date="2016-04" db="EMBL/GenBank/DDBJ databases">
        <authorList>
            <person name="Evans L.H."/>
            <person name="Alamgir A."/>
            <person name="Owens N."/>
            <person name="Weber N.D."/>
            <person name="Virtaneva K."/>
            <person name="Barbian K."/>
            <person name="Babar A."/>
            <person name="Rosenke K."/>
        </authorList>
    </citation>
    <scope>NUCLEOTIDE SEQUENCE [LARGE SCALE GENOMIC DNA]</scope>
    <source>
        <strain evidence="9 10">IFM 0406</strain>
    </source>
</reference>
<dbReference type="RefSeq" id="WP_067585738.1">
    <property type="nucleotide sequence ID" value="NZ_JABMCZ010000001.1"/>
</dbReference>
<feature type="binding site" evidence="5">
    <location>
        <position position="223"/>
    </location>
    <ligand>
        <name>FAD</name>
        <dbReference type="ChEBI" id="CHEBI:57692"/>
    </ligand>
</feature>
<evidence type="ECO:0000256" key="5">
    <source>
        <dbReference type="PIRSR" id="PIRSR000137-2"/>
    </source>
</evidence>
<protein>
    <recommendedName>
        <fullName evidence="7 8">Glucose-methanol-choline oxidoreductase N-terminal domain-containing protein</fullName>
    </recommendedName>
</protein>
<dbReference type="PANTHER" id="PTHR11552:SF147">
    <property type="entry name" value="CHOLINE DEHYDROGENASE, MITOCHONDRIAL"/>
    <property type="match status" value="1"/>
</dbReference>
<dbReference type="PROSITE" id="PS00624">
    <property type="entry name" value="GMC_OXRED_2"/>
    <property type="match status" value="1"/>
</dbReference>
<dbReference type="STRING" id="455432.AWN90_20160"/>
<dbReference type="PANTHER" id="PTHR11552">
    <property type="entry name" value="GLUCOSE-METHANOL-CHOLINE GMC OXIDOREDUCTASE"/>
    <property type="match status" value="1"/>
</dbReference>
<comment type="caution">
    <text evidence="9">The sequence shown here is derived from an EMBL/GenBank/DDBJ whole genome shotgun (WGS) entry which is preliminary data.</text>
</comment>
<dbReference type="InterPro" id="IPR007867">
    <property type="entry name" value="GMC_OxRtase_C"/>
</dbReference>
<dbReference type="Gene3D" id="3.30.560.10">
    <property type="entry name" value="Glucose Oxidase, domain 3"/>
    <property type="match status" value="1"/>
</dbReference>
<dbReference type="SUPFAM" id="SSF54373">
    <property type="entry name" value="FAD-linked reductases, C-terminal domain"/>
    <property type="match status" value="1"/>
</dbReference>
<dbReference type="Pfam" id="PF00732">
    <property type="entry name" value="GMC_oxred_N"/>
    <property type="match status" value="1"/>
</dbReference>
<dbReference type="InterPro" id="IPR012132">
    <property type="entry name" value="GMC_OxRdtase"/>
</dbReference>
<feature type="binding site" evidence="5">
    <location>
        <begin position="96"/>
        <end position="99"/>
    </location>
    <ligand>
        <name>FAD</name>
        <dbReference type="ChEBI" id="CHEBI:57692"/>
    </ligand>
</feature>
<name>A0A164PPD9_9NOCA</name>
<evidence type="ECO:0000313" key="9">
    <source>
        <dbReference type="EMBL" id="KZM75866.1"/>
    </source>
</evidence>
<evidence type="ECO:0000256" key="1">
    <source>
        <dbReference type="ARBA" id="ARBA00001974"/>
    </source>
</evidence>
<evidence type="ECO:0000259" key="8">
    <source>
        <dbReference type="PROSITE" id="PS00624"/>
    </source>
</evidence>
<dbReference type="PROSITE" id="PS00623">
    <property type="entry name" value="GMC_OXRED_1"/>
    <property type="match status" value="1"/>
</dbReference>
<evidence type="ECO:0000256" key="2">
    <source>
        <dbReference type="ARBA" id="ARBA00010790"/>
    </source>
</evidence>
<evidence type="ECO:0000256" key="4">
    <source>
        <dbReference type="ARBA" id="ARBA00022827"/>
    </source>
</evidence>
<feature type="domain" description="Glucose-methanol-choline oxidoreductase N-terminal" evidence="8">
    <location>
        <begin position="264"/>
        <end position="278"/>
    </location>
</feature>
<dbReference type="PIRSF" id="PIRSF000137">
    <property type="entry name" value="Alcohol_oxidase"/>
    <property type="match status" value="1"/>
</dbReference>